<dbReference type="RefSeq" id="WP_145060224.1">
    <property type="nucleotide sequence ID" value="NZ_CP036263.1"/>
</dbReference>
<reference evidence="2 3" key="1">
    <citation type="submission" date="2019-02" db="EMBL/GenBank/DDBJ databases">
        <title>Deep-cultivation of Planctomycetes and their phenomic and genomic characterization uncovers novel biology.</title>
        <authorList>
            <person name="Wiegand S."/>
            <person name="Jogler M."/>
            <person name="Boedeker C."/>
            <person name="Pinto D."/>
            <person name="Vollmers J."/>
            <person name="Rivas-Marin E."/>
            <person name="Kohn T."/>
            <person name="Peeters S.H."/>
            <person name="Heuer A."/>
            <person name="Rast P."/>
            <person name="Oberbeckmann S."/>
            <person name="Bunk B."/>
            <person name="Jeske O."/>
            <person name="Meyerdierks A."/>
            <person name="Storesund J.E."/>
            <person name="Kallscheuer N."/>
            <person name="Luecker S."/>
            <person name="Lage O.M."/>
            <person name="Pohl T."/>
            <person name="Merkel B.J."/>
            <person name="Hornburger P."/>
            <person name="Mueller R.-W."/>
            <person name="Bruemmer F."/>
            <person name="Labrenz M."/>
            <person name="Spormann A.M."/>
            <person name="Op den Camp H."/>
            <person name="Overmann J."/>
            <person name="Amann R."/>
            <person name="Jetten M.S.M."/>
            <person name="Mascher T."/>
            <person name="Medema M.H."/>
            <person name="Devos D.P."/>
            <person name="Kaster A.-K."/>
            <person name="Ovreas L."/>
            <person name="Rohde M."/>
            <person name="Galperin M.Y."/>
            <person name="Jogler C."/>
        </authorList>
    </citation>
    <scope>NUCLEOTIDE SEQUENCE [LARGE SCALE GENOMIC DNA]</scope>
    <source>
        <strain evidence="2 3">HG15A2</strain>
    </source>
</reference>
<name>A0A517MVM6_9BACT</name>
<evidence type="ECO:0000256" key="1">
    <source>
        <dbReference type="SAM" id="SignalP"/>
    </source>
</evidence>
<organism evidence="2 3">
    <name type="scientific">Adhaeretor mobilis</name>
    <dbReference type="NCBI Taxonomy" id="1930276"/>
    <lineage>
        <taxon>Bacteria</taxon>
        <taxon>Pseudomonadati</taxon>
        <taxon>Planctomycetota</taxon>
        <taxon>Planctomycetia</taxon>
        <taxon>Pirellulales</taxon>
        <taxon>Lacipirellulaceae</taxon>
        <taxon>Adhaeretor</taxon>
    </lineage>
</organism>
<dbReference type="EMBL" id="CP036263">
    <property type="protein sequence ID" value="QDS98936.1"/>
    <property type="molecule type" value="Genomic_DNA"/>
</dbReference>
<dbReference type="Proteomes" id="UP000319852">
    <property type="component" value="Chromosome"/>
</dbReference>
<dbReference type="Pfam" id="PF07585">
    <property type="entry name" value="BBP7"/>
    <property type="match status" value="1"/>
</dbReference>
<accession>A0A517MVM6</accession>
<sequence precursor="true">MMKRSTLLLTGAALLVFSTTTVAHGQRPGQPSTMGYGPGQGPQVPMMAASPLAGGPNAAVGSQFVDAHGKPIILQTNYCQGGDCYGGGGGYGDGAPCGPGMGDGVYADFGGYGEDQIGPHYFDFSVDAIFLLPEERFNNAPALTAVGIGPASPRLNSLNQMSTDYEPGFRVAGRLDLGPLSVFEATYMGLEDIAVSNRLVSTDITLALLGVSTPDFLFTPASADASAVLIPELDAAEVHTVDYQSELHSTELSYRRYWVGYRPRFSGTYLLGFRYVRTTEDLAFTASGTTAGGQVTWESENDLVGAQAGGDMWIGLRQGLRFGIDSKAGIYNNRYKFNNATNFGGGSTTSEGNQVAFVGDLSAQLVADIWPSVSLKTGYQVLYMSSLVNVANNIDSVDLITNSVNTQGDALYHGFNAGIEYVW</sequence>
<proteinExistence type="predicted"/>
<dbReference type="OrthoDB" id="241407at2"/>
<keyword evidence="3" id="KW-1185">Reference proteome</keyword>
<keyword evidence="1" id="KW-0732">Signal</keyword>
<evidence type="ECO:0000313" key="2">
    <source>
        <dbReference type="EMBL" id="QDS98936.1"/>
    </source>
</evidence>
<dbReference type="InterPro" id="IPR011446">
    <property type="entry name" value="BBP7"/>
</dbReference>
<gene>
    <name evidence="2" type="ORF">HG15A2_22240</name>
</gene>
<dbReference type="AlphaFoldDB" id="A0A517MVM6"/>
<feature type="chain" id="PRO_5022080235" evidence="1">
    <location>
        <begin position="24"/>
        <end position="423"/>
    </location>
</feature>
<evidence type="ECO:0000313" key="3">
    <source>
        <dbReference type="Proteomes" id="UP000319852"/>
    </source>
</evidence>
<protein>
    <submittedName>
        <fullName evidence="2">Uncharacterized protein</fullName>
    </submittedName>
</protein>
<dbReference type="KEGG" id="amob:HG15A2_22240"/>
<feature type="signal peptide" evidence="1">
    <location>
        <begin position="1"/>
        <end position="23"/>
    </location>
</feature>